<dbReference type="EMBL" id="MPUH01000121">
    <property type="protein sequence ID" value="OMJ89609.1"/>
    <property type="molecule type" value="Genomic_DNA"/>
</dbReference>
<dbReference type="AlphaFoldDB" id="A0A1R2CKS0"/>
<evidence type="ECO:0000313" key="2">
    <source>
        <dbReference type="Proteomes" id="UP000187209"/>
    </source>
</evidence>
<organism evidence="1 2">
    <name type="scientific">Stentor coeruleus</name>
    <dbReference type="NCBI Taxonomy" id="5963"/>
    <lineage>
        <taxon>Eukaryota</taxon>
        <taxon>Sar</taxon>
        <taxon>Alveolata</taxon>
        <taxon>Ciliophora</taxon>
        <taxon>Postciliodesmatophora</taxon>
        <taxon>Heterotrichea</taxon>
        <taxon>Heterotrichida</taxon>
        <taxon>Stentoridae</taxon>
        <taxon>Stentor</taxon>
    </lineage>
</organism>
<proteinExistence type="predicted"/>
<name>A0A1R2CKS0_9CILI</name>
<keyword evidence="2" id="KW-1185">Reference proteome</keyword>
<dbReference type="Proteomes" id="UP000187209">
    <property type="component" value="Unassembled WGS sequence"/>
</dbReference>
<evidence type="ECO:0000313" key="1">
    <source>
        <dbReference type="EMBL" id="OMJ89609.1"/>
    </source>
</evidence>
<reference evidence="1 2" key="1">
    <citation type="submission" date="2016-11" db="EMBL/GenBank/DDBJ databases">
        <title>The macronuclear genome of Stentor coeruleus: a giant cell with tiny introns.</title>
        <authorList>
            <person name="Slabodnick M."/>
            <person name="Ruby J.G."/>
            <person name="Reiff S.B."/>
            <person name="Swart E.C."/>
            <person name="Gosai S."/>
            <person name="Prabakaran S."/>
            <person name="Witkowska E."/>
            <person name="Larue G.E."/>
            <person name="Fisher S."/>
            <person name="Freeman R.M."/>
            <person name="Gunawardena J."/>
            <person name="Chu W."/>
            <person name="Stover N.A."/>
            <person name="Gregory B.D."/>
            <person name="Nowacki M."/>
            <person name="Derisi J."/>
            <person name="Roy S.W."/>
            <person name="Marshall W.F."/>
            <person name="Sood P."/>
        </authorList>
    </citation>
    <scope>NUCLEOTIDE SEQUENCE [LARGE SCALE GENOMIC DNA]</scope>
    <source>
        <strain evidence="1">WM001</strain>
    </source>
</reference>
<accession>A0A1R2CKS0</accession>
<sequence>MNIEEAKTLKPMSVFQNEVTSFTANFNVTTSFYYYGGECSNSSKTDIIIENSGITGQSIIMNIEKENKACILNLICKKCEVSSESNIMFK</sequence>
<comment type="caution">
    <text evidence="1">The sequence shown here is derived from an EMBL/GenBank/DDBJ whole genome shotgun (WGS) entry which is preliminary data.</text>
</comment>
<gene>
    <name evidence="1" type="ORF">SteCoe_8142</name>
</gene>
<protein>
    <submittedName>
        <fullName evidence="1">Uncharacterized protein</fullName>
    </submittedName>
</protein>